<keyword evidence="2" id="KW-1185">Reference proteome</keyword>
<sequence length="110" mass="12450">MSVPPKAICMNKPEALAYIQGDFHMSPQGSDTIFVDTIDILYTPSTKNSADYLQTISPKMLVTRINKTHDSLAISQRLGSSNKALQVTKSEECYWPYFIMRLALLFFKLL</sequence>
<comment type="caution">
    <text evidence="1">The sequence shown here is derived from an EMBL/GenBank/DDBJ whole genome shotgun (WGS) entry which is preliminary data.</text>
</comment>
<organism evidence="1 2">
    <name type="scientific">Rhizophagus clarus</name>
    <dbReference type="NCBI Taxonomy" id="94130"/>
    <lineage>
        <taxon>Eukaryota</taxon>
        <taxon>Fungi</taxon>
        <taxon>Fungi incertae sedis</taxon>
        <taxon>Mucoromycota</taxon>
        <taxon>Glomeromycotina</taxon>
        <taxon>Glomeromycetes</taxon>
        <taxon>Glomerales</taxon>
        <taxon>Glomeraceae</taxon>
        <taxon>Rhizophagus</taxon>
    </lineage>
</organism>
<dbReference type="Proteomes" id="UP000247702">
    <property type="component" value="Unassembled WGS sequence"/>
</dbReference>
<accession>A0A2Z6REM5</accession>
<evidence type="ECO:0000313" key="1">
    <source>
        <dbReference type="EMBL" id="GBC01076.1"/>
    </source>
</evidence>
<name>A0A2Z6REM5_9GLOM</name>
<evidence type="ECO:0000313" key="2">
    <source>
        <dbReference type="Proteomes" id="UP000247702"/>
    </source>
</evidence>
<proteinExistence type="predicted"/>
<dbReference type="EMBL" id="BEXD01003402">
    <property type="protein sequence ID" value="GBC01076.1"/>
    <property type="molecule type" value="Genomic_DNA"/>
</dbReference>
<dbReference type="AlphaFoldDB" id="A0A2Z6REM5"/>
<protein>
    <submittedName>
        <fullName evidence="1">Uncharacterized protein</fullName>
    </submittedName>
</protein>
<gene>
    <name evidence="1" type="ORF">RclHR1_04060004</name>
</gene>
<reference evidence="1 2" key="1">
    <citation type="submission" date="2017-11" db="EMBL/GenBank/DDBJ databases">
        <title>The genome of Rhizophagus clarus HR1 reveals common genetic basis of auxotrophy among arbuscular mycorrhizal fungi.</title>
        <authorList>
            <person name="Kobayashi Y."/>
        </authorList>
    </citation>
    <scope>NUCLEOTIDE SEQUENCE [LARGE SCALE GENOMIC DNA]</scope>
    <source>
        <strain evidence="1 2">HR1</strain>
    </source>
</reference>